<protein>
    <submittedName>
        <fullName evidence="1">Uncharacterized protein</fullName>
    </submittedName>
</protein>
<sequence>MSQMIAQILSDINNRFEYIFLVLEIHMMRPSI</sequence>
<evidence type="ECO:0000313" key="1">
    <source>
        <dbReference type="EMBL" id="PWW32491.1"/>
    </source>
</evidence>
<dbReference type="EMBL" id="QGTW01000001">
    <property type="protein sequence ID" value="PWW32491.1"/>
    <property type="molecule type" value="Genomic_DNA"/>
</dbReference>
<proteinExistence type="predicted"/>
<dbReference type="Proteomes" id="UP000247150">
    <property type="component" value="Unassembled WGS sequence"/>
</dbReference>
<name>A0A2V3A8J9_9BACI</name>
<reference evidence="1 2" key="1">
    <citation type="submission" date="2018-05" db="EMBL/GenBank/DDBJ databases">
        <title>Freshwater and sediment microbial communities from various areas in North America, analyzing microbe dynamics in response to fracking.</title>
        <authorList>
            <person name="Lamendella R."/>
        </authorList>
    </citation>
    <scope>NUCLEOTIDE SEQUENCE [LARGE SCALE GENOMIC DNA]</scope>
    <source>
        <strain evidence="1 2">15_TX</strain>
    </source>
</reference>
<evidence type="ECO:0000313" key="2">
    <source>
        <dbReference type="Proteomes" id="UP000247150"/>
    </source>
</evidence>
<gene>
    <name evidence="1" type="ORF">DFO73_101756</name>
</gene>
<accession>A0A2V3A8J9</accession>
<comment type="caution">
    <text evidence="1">The sequence shown here is derived from an EMBL/GenBank/DDBJ whole genome shotgun (WGS) entry which is preliminary data.</text>
</comment>
<organism evidence="1 2">
    <name type="scientific">Cytobacillus oceanisediminis</name>
    <dbReference type="NCBI Taxonomy" id="665099"/>
    <lineage>
        <taxon>Bacteria</taxon>
        <taxon>Bacillati</taxon>
        <taxon>Bacillota</taxon>
        <taxon>Bacilli</taxon>
        <taxon>Bacillales</taxon>
        <taxon>Bacillaceae</taxon>
        <taxon>Cytobacillus</taxon>
    </lineage>
</organism>
<dbReference type="AlphaFoldDB" id="A0A2V3A8J9"/>